<sequence length="246" mass="26153">MVKATDPNYCVKCKTGYISNGAGGCIQSQLKYCDAASDAYTCTTCSTGAAKSCGSCNAINTLTNCACASQEGSFCVKCNDGYIVKAGSCSKGIFYLDCSSNCEDCTSKDVCTQCKSGYFLYYESASKTSCVCKIYLACADSCNLCTTRPICFDCAGLIVQDGSSCREDKVGYQLSFDSPYIVVDFAHPLSKAVAFDSFTAKKGEVVVPTGGWSVKSSTVSQIKVQTDLDVSQLPIDVTFSFKEIDS</sequence>
<comment type="caution">
    <text evidence="1">The sequence shown here is derived from an EMBL/GenBank/DDBJ whole genome shotgun (WGS) entry which is preliminary data.</text>
</comment>
<dbReference type="Proteomes" id="UP001162131">
    <property type="component" value="Unassembled WGS sequence"/>
</dbReference>
<dbReference type="AlphaFoldDB" id="A0AAU9KAV2"/>
<organism evidence="1 2">
    <name type="scientific">Blepharisma stoltei</name>
    <dbReference type="NCBI Taxonomy" id="1481888"/>
    <lineage>
        <taxon>Eukaryota</taxon>
        <taxon>Sar</taxon>
        <taxon>Alveolata</taxon>
        <taxon>Ciliophora</taxon>
        <taxon>Postciliodesmatophora</taxon>
        <taxon>Heterotrichea</taxon>
        <taxon>Heterotrichida</taxon>
        <taxon>Blepharismidae</taxon>
        <taxon>Blepharisma</taxon>
    </lineage>
</organism>
<evidence type="ECO:0000313" key="1">
    <source>
        <dbReference type="EMBL" id="CAG9336173.1"/>
    </source>
</evidence>
<accession>A0AAU9KAV2</accession>
<reference evidence="1" key="1">
    <citation type="submission" date="2021-09" db="EMBL/GenBank/DDBJ databases">
        <authorList>
            <consortium name="AG Swart"/>
            <person name="Singh M."/>
            <person name="Singh A."/>
            <person name="Seah K."/>
            <person name="Emmerich C."/>
        </authorList>
    </citation>
    <scope>NUCLEOTIDE SEQUENCE</scope>
    <source>
        <strain evidence="1">ATCC30299</strain>
    </source>
</reference>
<dbReference type="SUPFAM" id="SSF57184">
    <property type="entry name" value="Growth factor receptor domain"/>
    <property type="match status" value="1"/>
</dbReference>
<keyword evidence="2" id="KW-1185">Reference proteome</keyword>
<dbReference type="EMBL" id="CAJZBQ010000064">
    <property type="protein sequence ID" value="CAG9336173.1"/>
    <property type="molecule type" value="Genomic_DNA"/>
</dbReference>
<name>A0AAU9KAV2_9CILI</name>
<proteinExistence type="predicted"/>
<dbReference type="InterPro" id="IPR009030">
    <property type="entry name" value="Growth_fac_rcpt_cys_sf"/>
</dbReference>
<dbReference type="PROSITE" id="PS51257">
    <property type="entry name" value="PROKAR_LIPOPROTEIN"/>
    <property type="match status" value="1"/>
</dbReference>
<protein>
    <submittedName>
        <fullName evidence="1">Uncharacterized protein</fullName>
    </submittedName>
</protein>
<gene>
    <name evidence="1" type="ORF">BSTOLATCC_MIC66055</name>
</gene>
<evidence type="ECO:0000313" key="2">
    <source>
        <dbReference type="Proteomes" id="UP001162131"/>
    </source>
</evidence>